<comment type="caution">
    <text evidence="3">The sequence shown here is derived from an EMBL/GenBank/DDBJ whole genome shotgun (WGS) entry which is preliminary data.</text>
</comment>
<organism evidence="3 4">
    <name type="scientific">Allofranklinella schreckenbergeri</name>
    <dbReference type="NCBI Taxonomy" id="1076744"/>
    <lineage>
        <taxon>Bacteria</taxon>
        <taxon>Pseudomonadati</taxon>
        <taxon>Pseudomonadota</taxon>
        <taxon>Betaproteobacteria</taxon>
        <taxon>Burkholderiales</taxon>
        <taxon>Comamonadaceae</taxon>
        <taxon>Allofranklinella</taxon>
    </lineage>
</organism>
<gene>
    <name evidence="3" type="ORF">EBQ26_07235</name>
</gene>
<dbReference type="AlphaFoldDB" id="A0A3M6Q3M7"/>
<evidence type="ECO:0000313" key="4">
    <source>
        <dbReference type="Proteomes" id="UP000267521"/>
    </source>
</evidence>
<evidence type="ECO:0000256" key="1">
    <source>
        <dbReference type="ARBA" id="ARBA00022737"/>
    </source>
</evidence>
<dbReference type="NCBIfam" id="TIGR03696">
    <property type="entry name" value="Rhs_assc_core"/>
    <property type="match status" value="1"/>
</dbReference>
<dbReference type="InterPro" id="IPR050708">
    <property type="entry name" value="T6SS_VgrG/RHS"/>
</dbReference>
<protein>
    <submittedName>
        <fullName evidence="3">RHS repeat-associated core domain-containing protein</fullName>
    </submittedName>
</protein>
<proteinExistence type="predicted"/>
<dbReference type="Proteomes" id="UP000267521">
    <property type="component" value="Unassembled WGS sequence"/>
</dbReference>
<evidence type="ECO:0000313" key="3">
    <source>
        <dbReference type="EMBL" id="RMW97813.1"/>
    </source>
</evidence>
<dbReference type="EMBL" id="RDQM01000008">
    <property type="protein sequence ID" value="RMW97813.1"/>
    <property type="molecule type" value="Genomic_DNA"/>
</dbReference>
<dbReference type="InterPro" id="IPR056823">
    <property type="entry name" value="TEN-like_YD-shell"/>
</dbReference>
<dbReference type="InterPro" id="IPR022385">
    <property type="entry name" value="Rhs_assc_core"/>
</dbReference>
<feature type="domain" description="Teneurin-like YD-shell" evidence="2">
    <location>
        <begin position="16"/>
        <end position="126"/>
    </location>
</feature>
<dbReference type="Gene3D" id="2.180.10.10">
    <property type="entry name" value="RHS repeat-associated core"/>
    <property type="match status" value="1"/>
</dbReference>
<accession>A0A3M6Q3M7</accession>
<reference evidence="3 4" key="1">
    <citation type="submission" date="2018-10" db="EMBL/GenBank/DDBJ databases">
        <title>Comamonadaceae CDC group NO-1 genome sequencing and assembly.</title>
        <authorList>
            <person name="Bernier A.-M."/>
            <person name="Bernard K."/>
        </authorList>
    </citation>
    <scope>NUCLEOTIDE SEQUENCE [LARGE SCALE GENOMIC DNA]</scope>
    <source>
        <strain evidence="3 4">NML970147</strain>
    </source>
</reference>
<evidence type="ECO:0000259" key="2">
    <source>
        <dbReference type="Pfam" id="PF25023"/>
    </source>
</evidence>
<dbReference type="Pfam" id="PF25023">
    <property type="entry name" value="TEN_YD-shell"/>
    <property type="match status" value="1"/>
</dbReference>
<name>A0A3M6Q3M7_9BURK</name>
<dbReference type="PANTHER" id="PTHR32305">
    <property type="match status" value="1"/>
</dbReference>
<dbReference type="PANTHER" id="PTHR32305:SF15">
    <property type="entry name" value="PROTEIN RHSA-RELATED"/>
    <property type="match status" value="1"/>
</dbReference>
<keyword evidence="1" id="KW-0677">Repeat</keyword>
<dbReference type="RefSeq" id="WP_122238350.1">
    <property type="nucleotide sequence ID" value="NZ_RDQM01000008.1"/>
</dbReference>
<sequence length="263" mass="29441">MQYRLLFLDKLHPLAEFDQQGNIRSLFVYADRSNAPTLMLRGGKTWRLIADHLGSIRLVIDAETGQIGQRIDYDAWGRVTHDSQPGFQPFGFAGGLYDPDTGLTRFGARDYDAETGRWTTKDPILFNGGDTNLYGYVLQDPVNFVDPEGKEVYVCGRPADLPFILGIFDHEWILTDSIERGMGTIQGVIPAQNGDSSLPGVQVFVVDHKEEAIQKNSRCIMQPNVDEDCVNSAMWLGKPLGRWGPTNNCQSFVNEIINGCRIR</sequence>